<dbReference type="InterPro" id="IPR011899">
    <property type="entry name" value="Glutaredoxin_euk/vir"/>
</dbReference>
<proteinExistence type="predicted"/>
<dbReference type="PANTHER" id="PTHR45694:SF18">
    <property type="entry name" value="GLUTAREDOXIN-1-RELATED"/>
    <property type="match status" value="1"/>
</dbReference>
<dbReference type="EMBL" id="KZ346222">
    <property type="protein sequence ID" value="PIO70586.1"/>
    <property type="molecule type" value="Genomic_DNA"/>
</dbReference>
<dbReference type="Pfam" id="PF00462">
    <property type="entry name" value="Glutaredoxin"/>
    <property type="match status" value="1"/>
</dbReference>
<dbReference type="GO" id="GO:0005737">
    <property type="term" value="C:cytoplasm"/>
    <property type="evidence" value="ECO:0007669"/>
    <property type="project" value="TreeGrafter"/>
</dbReference>
<dbReference type="CDD" id="cd03419">
    <property type="entry name" value="GRX_GRXh_1_2_like"/>
    <property type="match status" value="1"/>
</dbReference>
<dbReference type="GO" id="GO:0015038">
    <property type="term" value="F:glutathione disulfide oxidoreductase activity"/>
    <property type="evidence" value="ECO:0007669"/>
    <property type="project" value="TreeGrafter"/>
</dbReference>
<gene>
    <name evidence="2" type="ORF">TELCIR_07554</name>
</gene>
<evidence type="ECO:0000313" key="2">
    <source>
        <dbReference type="EMBL" id="PIO70586.1"/>
    </source>
</evidence>
<dbReference type="OrthoDB" id="418495at2759"/>
<dbReference type="InterPro" id="IPR002109">
    <property type="entry name" value="Glutaredoxin"/>
</dbReference>
<dbReference type="NCBIfam" id="TIGR02180">
    <property type="entry name" value="GRX_euk"/>
    <property type="match status" value="1"/>
</dbReference>
<dbReference type="InterPro" id="IPR014025">
    <property type="entry name" value="Glutaredoxin_subgr"/>
</dbReference>
<dbReference type="Gene3D" id="3.40.30.10">
    <property type="entry name" value="Glutaredoxin"/>
    <property type="match status" value="1"/>
</dbReference>
<reference evidence="2 3" key="1">
    <citation type="submission" date="2015-09" db="EMBL/GenBank/DDBJ databases">
        <title>Draft genome of the parasitic nematode Teladorsagia circumcincta isolate WARC Sus (inbred).</title>
        <authorList>
            <person name="Mitreva M."/>
        </authorList>
    </citation>
    <scope>NUCLEOTIDE SEQUENCE [LARGE SCALE GENOMIC DNA]</scope>
    <source>
        <strain evidence="2 3">S</strain>
    </source>
</reference>
<sequence>MVYSKTYCPYSIKLKKLLNAYAISDLKVVELDKQKEMKAMQGALKRITGRSTVPLLFIGGEFVGGHDEVRKIEDRGELRKLLEKAQAL</sequence>
<feature type="domain" description="Glutaredoxin" evidence="1">
    <location>
        <begin position="1"/>
        <end position="63"/>
    </location>
</feature>
<keyword evidence="3" id="KW-1185">Reference proteome</keyword>
<name>A0A2G9UKB0_TELCI</name>
<dbReference type="Proteomes" id="UP000230423">
    <property type="component" value="Unassembled WGS sequence"/>
</dbReference>
<dbReference type="AlphaFoldDB" id="A0A2G9UKB0"/>
<evidence type="ECO:0000259" key="1">
    <source>
        <dbReference type="Pfam" id="PF00462"/>
    </source>
</evidence>
<dbReference type="PANTHER" id="PTHR45694">
    <property type="entry name" value="GLUTAREDOXIN 2"/>
    <property type="match status" value="1"/>
</dbReference>
<dbReference type="SUPFAM" id="SSF52833">
    <property type="entry name" value="Thioredoxin-like"/>
    <property type="match status" value="1"/>
</dbReference>
<accession>A0A2G9UKB0</accession>
<dbReference type="InterPro" id="IPR036249">
    <property type="entry name" value="Thioredoxin-like_sf"/>
</dbReference>
<dbReference type="PROSITE" id="PS51354">
    <property type="entry name" value="GLUTAREDOXIN_2"/>
    <property type="match status" value="1"/>
</dbReference>
<dbReference type="PRINTS" id="PR00160">
    <property type="entry name" value="GLUTAREDOXIN"/>
</dbReference>
<organism evidence="2 3">
    <name type="scientific">Teladorsagia circumcincta</name>
    <name type="common">Brown stomach worm</name>
    <name type="synonym">Ostertagia circumcincta</name>
    <dbReference type="NCBI Taxonomy" id="45464"/>
    <lineage>
        <taxon>Eukaryota</taxon>
        <taxon>Metazoa</taxon>
        <taxon>Ecdysozoa</taxon>
        <taxon>Nematoda</taxon>
        <taxon>Chromadorea</taxon>
        <taxon>Rhabditida</taxon>
        <taxon>Rhabditina</taxon>
        <taxon>Rhabditomorpha</taxon>
        <taxon>Strongyloidea</taxon>
        <taxon>Trichostrongylidae</taxon>
        <taxon>Teladorsagia</taxon>
    </lineage>
</organism>
<protein>
    <submittedName>
        <fullName evidence="2">Glutaredoxin</fullName>
    </submittedName>
</protein>
<dbReference type="GO" id="GO:0034599">
    <property type="term" value="P:cellular response to oxidative stress"/>
    <property type="evidence" value="ECO:0007669"/>
    <property type="project" value="TreeGrafter"/>
</dbReference>
<evidence type="ECO:0000313" key="3">
    <source>
        <dbReference type="Proteomes" id="UP000230423"/>
    </source>
</evidence>